<evidence type="ECO:0000313" key="1">
    <source>
        <dbReference type="EMBL" id="SMC74654.1"/>
    </source>
</evidence>
<dbReference type="STRING" id="1121400.SAMN02746065_10919"/>
<dbReference type="EMBL" id="FWXY01000009">
    <property type="protein sequence ID" value="SMC74654.1"/>
    <property type="molecule type" value="Genomic_DNA"/>
</dbReference>
<gene>
    <name evidence="1" type="ORF">SAMN02746065_10919</name>
</gene>
<dbReference type="OrthoDB" id="2166160at2"/>
<protein>
    <recommendedName>
        <fullName evidence="3">Phage protein</fullName>
    </recommendedName>
</protein>
<evidence type="ECO:0008006" key="3">
    <source>
        <dbReference type="Google" id="ProtNLM"/>
    </source>
</evidence>
<accession>A0A1W2BPC2</accession>
<evidence type="ECO:0000313" key="2">
    <source>
        <dbReference type="Proteomes" id="UP000192418"/>
    </source>
</evidence>
<sequence length="131" mass="14400">MSKNSEKSTSLRGKKLKALEALISCDTLGNACEQAGIGRTTMNRYLNEPVFEDELRKAKRRMVGRAMLRLQQVTGDAARALAEICRDKDAPPSARVAAAKEILSSSLKAIEIEDLELRIGQLEKIIGEDGR</sequence>
<dbReference type="Proteomes" id="UP000192418">
    <property type="component" value="Unassembled WGS sequence"/>
</dbReference>
<organism evidence="1 2">
    <name type="scientific">Desulfocicer vacuolatum DSM 3385</name>
    <dbReference type="NCBI Taxonomy" id="1121400"/>
    <lineage>
        <taxon>Bacteria</taxon>
        <taxon>Pseudomonadati</taxon>
        <taxon>Thermodesulfobacteriota</taxon>
        <taxon>Desulfobacteria</taxon>
        <taxon>Desulfobacterales</taxon>
        <taxon>Desulfobacteraceae</taxon>
        <taxon>Desulfocicer</taxon>
    </lineage>
</organism>
<dbReference type="AlphaFoldDB" id="A0A1W2BPC2"/>
<proteinExistence type="predicted"/>
<name>A0A1W2BPC2_9BACT</name>
<keyword evidence="2" id="KW-1185">Reference proteome</keyword>
<reference evidence="1 2" key="1">
    <citation type="submission" date="2017-04" db="EMBL/GenBank/DDBJ databases">
        <authorList>
            <person name="Afonso C.L."/>
            <person name="Miller P.J."/>
            <person name="Scott M.A."/>
            <person name="Spackman E."/>
            <person name="Goraichik I."/>
            <person name="Dimitrov K.M."/>
            <person name="Suarez D.L."/>
            <person name="Swayne D.E."/>
        </authorList>
    </citation>
    <scope>NUCLEOTIDE SEQUENCE [LARGE SCALE GENOMIC DNA]</scope>
    <source>
        <strain evidence="1 2">DSM 3385</strain>
    </source>
</reference>
<dbReference type="RefSeq" id="WP_084068771.1">
    <property type="nucleotide sequence ID" value="NZ_FWXY01000009.1"/>
</dbReference>